<dbReference type="PANTHER" id="PTHR13696">
    <property type="entry name" value="P-LOOP CONTAINING NUCLEOSIDE TRIPHOSPHATE HYDROLASE"/>
    <property type="match status" value="1"/>
</dbReference>
<dbReference type="EMBL" id="JAQMLV010000027">
    <property type="protein sequence ID" value="MDB8746024.1"/>
    <property type="molecule type" value="Genomic_DNA"/>
</dbReference>
<dbReference type="CDD" id="cd02042">
    <property type="entry name" value="ParAB_family"/>
    <property type="match status" value="1"/>
</dbReference>
<evidence type="ECO:0000313" key="3">
    <source>
        <dbReference type="Proteomes" id="UP001211015"/>
    </source>
</evidence>
<gene>
    <name evidence="2" type="ORF">PNU62_13470</name>
</gene>
<name>A0AAW6EE74_9FIRM</name>
<protein>
    <submittedName>
        <fullName evidence="2">AAA family ATPase</fullName>
    </submittedName>
</protein>
<dbReference type="InterPro" id="IPR027417">
    <property type="entry name" value="P-loop_NTPase"/>
</dbReference>
<dbReference type="Gene3D" id="3.40.50.300">
    <property type="entry name" value="P-loop containing nucleotide triphosphate hydrolases"/>
    <property type="match status" value="1"/>
</dbReference>
<dbReference type="RefSeq" id="WP_181987040.1">
    <property type="nucleotide sequence ID" value="NZ_JADNGL010000027.1"/>
</dbReference>
<organism evidence="2 3">
    <name type="scientific">Ruminococcus bicirculans</name>
    <name type="common">ex Wegman et al. 2014</name>
    <dbReference type="NCBI Taxonomy" id="1160721"/>
    <lineage>
        <taxon>Bacteria</taxon>
        <taxon>Bacillati</taxon>
        <taxon>Bacillota</taxon>
        <taxon>Clostridia</taxon>
        <taxon>Eubacteriales</taxon>
        <taxon>Oscillospiraceae</taxon>
        <taxon>Ruminococcus</taxon>
    </lineage>
</organism>
<dbReference type="Pfam" id="PF13614">
    <property type="entry name" value="AAA_31"/>
    <property type="match status" value="1"/>
</dbReference>
<comment type="caution">
    <text evidence="2">The sequence shown here is derived from an EMBL/GenBank/DDBJ whole genome shotgun (WGS) entry which is preliminary data.</text>
</comment>
<feature type="domain" description="AAA" evidence="1">
    <location>
        <begin position="4"/>
        <end position="186"/>
    </location>
</feature>
<dbReference type="AlphaFoldDB" id="A0AAW6EE74"/>
<accession>A0AAW6EE74</accession>
<sequence length="262" mass="28536">MENTIISIITEKGGTGKTTTTFNLGCALGKLGKKVLLIDLDKQGNLTSYCSESAVKKTIADLIYSSASGDTSIDYAEYIKKSEKNPNVDYISAGRMLGSANSVIASSANCNYILKLMLRDKALTDTYDYILIDNRPDLDLLAQNALNASDFVIIPIDAGIFAFDAIDLITEKVNAIRATTNPGLNILGILENRSNITTTSKEIDIACRKIYGDTVFDTVIPARPEQVNKTVKSYAGCVNLTGNTLAEKYTEFAEEVMERVNR</sequence>
<dbReference type="InterPro" id="IPR025669">
    <property type="entry name" value="AAA_dom"/>
</dbReference>
<dbReference type="PANTHER" id="PTHR13696:SF99">
    <property type="entry name" value="COBYRINIC ACID AC-DIAMIDE SYNTHASE"/>
    <property type="match status" value="1"/>
</dbReference>
<dbReference type="InterPro" id="IPR050678">
    <property type="entry name" value="DNA_Partitioning_ATPase"/>
</dbReference>
<evidence type="ECO:0000259" key="1">
    <source>
        <dbReference type="Pfam" id="PF13614"/>
    </source>
</evidence>
<evidence type="ECO:0000313" key="2">
    <source>
        <dbReference type="EMBL" id="MDB8746024.1"/>
    </source>
</evidence>
<proteinExistence type="predicted"/>
<dbReference type="SUPFAM" id="SSF52540">
    <property type="entry name" value="P-loop containing nucleoside triphosphate hydrolases"/>
    <property type="match status" value="1"/>
</dbReference>
<reference evidence="2" key="1">
    <citation type="submission" date="2023-01" db="EMBL/GenBank/DDBJ databases">
        <title>Human gut microbiome strain richness.</title>
        <authorList>
            <person name="Chen-Liaw A."/>
        </authorList>
    </citation>
    <scope>NUCLEOTIDE SEQUENCE</scope>
    <source>
        <strain evidence="2">1001275st1_F4_1001275B_160808</strain>
    </source>
</reference>
<dbReference type="Proteomes" id="UP001211015">
    <property type="component" value="Unassembled WGS sequence"/>
</dbReference>